<reference evidence="1 2" key="1">
    <citation type="submission" date="2017-03" db="EMBL/GenBank/DDBJ databases">
        <title>Whole genome sequences of fourteen strains of Bradyrhizobium canariense and one strain of Bradyrhizobium japonicum isolated from Lupinus (Papilionoideae: Genisteae) species in Algeria.</title>
        <authorList>
            <person name="Crovadore J."/>
            <person name="Chekireb D."/>
            <person name="Brachmann A."/>
            <person name="Chablais R."/>
            <person name="Cochard B."/>
            <person name="Lefort F."/>
        </authorList>
    </citation>
    <scope>NUCLEOTIDE SEQUENCE [LARGE SCALE GENOMIC DNA]</scope>
    <source>
        <strain evidence="1 2">UBMA195</strain>
    </source>
</reference>
<dbReference type="EMBL" id="NAFI01000190">
    <property type="protein sequence ID" value="OSJ01503.1"/>
    <property type="molecule type" value="Genomic_DNA"/>
</dbReference>
<sequence>MADQDTRQRPICAACNKPMTFIDAVSSPDGAMAIFRCSQCNKLFWETPGRDQSQSQSQSRN</sequence>
<name>A0A1X3GHJ3_9BRAD</name>
<proteinExistence type="predicted"/>
<evidence type="ECO:0000313" key="2">
    <source>
        <dbReference type="Proteomes" id="UP000193553"/>
    </source>
</evidence>
<comment type="caution">
    <text evidence="1">The sequence shown here is derived from an EMBL/GenBank/DDBJ whole genome shotgun (WGS) entry which is preliminary data.</text>
</comment>
<protein>
    <submittedName>
        <fullName evidence="1">Uncharacterized protein</fullName>
    </submittedName>
</protein>
<evidence type="ECO:0000313" key="1">
    <source>
        <dbReference type="EMBL" id="OSJ01503.1"/>
    </source>
</evidence>
<dbReference type="Proteomes" id="UP000193553">
    <property type="component" value="Unassembled WGS sequence"/>
</dbReference>
<dbReference type="AlphaFoldDB" id="A0A1X3GHJ3"/>
<accession>A0A1X3GHJ3</accession>
<organism evidence="1 2">
    <name type="scientific">Bradyrhizobium canariense</name>
    <dbReference type="NCBI Taxonomy" id="255045"/>
    <lineage>
        <taxon>Bacteria</taxon>
        <taxon>Pseudomonadati</taxon>
        <taxon>Pseudomonadota</taxon>
        <taxon>Alphaproteobacteria</taxon>
        <taxon>Hyphomicrobiales</taxon>
        <taxon>Nitrobacteraceae</taxon>
        <taxon>Bradyrhizobium</taxon>
    </lineage>
</organism>
<gene>
    <name evidence="1" type="ORF">BSZ18_37335</name>
</gene>